<feature type="signal peptide" evidence="2">
    <location>
        <begin position="1"/>
        <end position="25"/>
    </location>
</feature>
<keyword evidence="4" id="KW-0449">Lipoprotein</keyword>
<evidence type="ECO:0000259" key="3">
    <source>
        <dbReference type="Pfam" id="PF11350"/>
    </source>
</evidence>
<protein>
    <submittedName>
        <fullName evidence="4">Lipoprotein</fullName>
    </submittedName>
</protein>
<feature type="region of interest" description="Disordered" evidence="1">
    <location>
        <begin position="39"/>
        <end position="85"/>
    </location>
</feature>
<dbReference type="RefSeq" id="WP_281896091.1">
    <property type="nucleotide sequence ID" value="NZ_BSDI01000013.1"/>
</dbReference>
<gene>
    <name evidence="4" type="ORF">Pa4123_31030</name>
</gene>
<evidence type="ECO:0000256" key="1">
    <source>
        <dbReference type="SAM" id="MobiDB-lite"/>
    </source>
</evidence>
<comment type="caution">
    <text evidence="4">The sequence shown here is derived from an EMBL/GenBank/DDBJ whole genome shotgun (WGS) entry which is preliminary data.</text>
</comment>
<evidence type="ECO:0000313" key="5">
    <source>
        <dbReference type="Proteomes" id="UP001144280"/>
    </source>
</evidence>
<feature type="domain" description="DUF3152" evidence="3">
    <location>
        <begin position="69"/>
        <end position="245"/>
    </location>
</feature>
<accession>A0ABQ5QTB8</accession>
<dbReference type="Pfam" id="PF11350">
    <property type="entry name" value="DUF3152"/>
    <property type="match status" value="1"/>
</dbReference>
<dbReference type="SUPFAM" id="SSF55486">
    <property type="entry name" value="Metalloproteases ('zincins'), catalytic domain"/>
    <property type="match status" value="1"/>
</dbReference>
<sequence length="264" mass="27635">MNATRAIFLAAAGVILTGLALPKLAGDTDTAPVSVTPTSAVATSAAPSPTPSPSPAGTPPPADPIALPGPVPARGEGTFQYGTAGGPVFGRGGTVHRYRVAVERGSNEDVTEFAVAVDKALGDQRSWIAGGHRMQRVPDGQAHEFTVYLATGETAQRMCAAGGVNIQAGGRPYTSCRTSGRVIINLDRWRLSIPDYTSAKVPLSVYRTYVVNHEVGHQLGRQHELCPGAGRPAPVMMQQTLGLDGCAANPWPYLNGRRYTGPLK</sequence>
<evidence type="ECO:0000256" key="2">
    <source>
        <dbReference type="SAM" id="SignalP"/>
    </source>
</evidence>
<evidence type="ECO:0000313" key="4">
    <source>
        <dbReference type="EMBL" id="GLH97828.1"/>
    </source>
</evidence>
<keyword evidence="5" id="KW-1185">Reference proteome</keyword>
<organism evidence="4 5">
    <name type="scientific">Phytohabitans aurantiacus</name>
    <dbReference type="NCBI Taxonomy" id="3016789"/>
    <lineage>
        <taxon>Bacteria</taxon>
        <taxon>Bacillati</taxon>
        <taxon>Actinomycetota</taxon>
        <taxon>Actinomycetes</taxon>
        <taxon>Micromonosporales</taxon>
        <taxon>Micromonosporaceae</taxon>
    </lineage>
</organism>
<reference evidence="4" key="1">
    <citation type="submission" date="2022-12" db="EMBL/GenBank/DDBJ databases">
        <title>New Phytohabitans aurantiacus sp. RD004123 nov., an actinomycete isolated from soil.</title>
        <authorList>
            <person name="Triningsih D.W."/>
            <person name="Harunari E."/>
            <person name="Igarashi Y."/>
        </authorList>
    </citation>
    <scope>NUCLEOTIDE SEQUENCE</scope>
    <source>
        <strain evidence="4">RD004123</strain>
    </source>
</reference>
<feature type="chain" id="PRO_5045551295" evidence="2">
    <location>
        <begin position="26"/>
        <end position="264"/>
    </location>
</feature>
<keyword evidence="2" id="KW-0732">Signal</keyword>
<dbReference type="Proteomes" id="UP001144280">
    <property type="component" value="Unassembled WGS sequence"/>
</dbReference>
<dbReference type="InterPro" id="IPR022603">
    <property type="entry name" value="DUF3152"/>
</dbReference>
<feature type="compositionally biased region" description="Pro residues" evidence="1">
    <location>
        <begin position="48"/>
        <end position="71"/>
    </location>
</feature>
<dbReference type="EMBL" id="BSDI01000013">
    <property type="protein sequence ID" value="GLH97828.1"/>
    <property type="molecule type" value="Genomic_DNA"/>
</dbReference>
<proteinExistence type="predicted"/>
<name>A0ABQ5QTB8_9ACTN</name>